<sequence>MHIKIIPYNEEIVTKIKQMNFIQWNRTEKYIIIKKNNFKKFYMNIIKCFNFKLCSYYDYFKLFRQKIMENDSKSLKGNFSVTTNITINTEYLNELSHNVDSSYYEGRELVNKIKLVGAANNYYKEVIYNKIK</sequence>
<evidence type="ECO:0000313" key="2">
    <source>
        <dbReference type="Proteomes" id="UP000831156"/>
    </source>
</evidence>
<accession>A0ABY0KVY1</accession>
<name>A0ABY0KVY1_9APIC</name>
<keyword evidence="2" id="KW-1185">Reference proteome</keyword>
<comment type="caution">
    <text evidence="1">The sequence shown here is derived from an EMBL/GenBank/DDBJ whole genome shotgun (WGS) entry which is preliminary data.</text>
</comment>
<dbReference type="Proteomes" id="UP000831156">
    <property type="component" value="Unassembled WGS sequence"/>
</dbReference>
<proteinExistence type="predicted"/>
<evidence type="ECO:0000313" key="1">
    <source>
        <dbReference type="EMBL" id="SCQ12579.1"/>
    </source>
</evidence>
<protein>
    <submittedName>
        <fullName evidence="1">Uncharacterized protein</fullName>
    </submittedName>
</protein>
<organism evidence="1 2">
    <name type="scientific">Plasmodium gaboni</name>
    <dbReference type="NCBI Taxonomy" id="647221"/>
    <lineage>
        <taxon>Eukaryota</taxon>
        <taxon>Sar</taxon>
        <taxon>Alveolata</taxon>
        <taxon>Apicomplexa</taxon>
        <taxon>Aconoidasida</taxon>
        <taxon>Haemosporida</taxon>
        <taxon>Plasmodiidae</taxon>
        <taxon>Plasmodium</taxon>
        <taxon>Plasmodium (Laverania)</taxon>
    </lineage>
</organism>
<gene>
    <name evidence="1" type="ORF">PGABG01_0032800</name>
</gene>
<dbReference type="EMBL" id="FMKD01000010">
    <property type="protein sequence ID" value="SCQ12579.1"/>
    <property type="molecule type" value="Genomic_DNA"/>
</dbReference>
<reference evidence="1" key="1">
    <citation type="submission" date="2016-09" db="EMBL/GenBank/DDBJ databases">
        <authorList>
            <consortium name="Pathogen Informatics"/>
            <person name="Sun Q."/>
            <person name="Inoue M."/>
        </authorList>
    </citation>
    <scope>NUCLEOTIDE SEQUENCE</scope>
</reference>